<evidence type="ECO:0000313" key="1">
    <source>
        <dbReference type="EMBL" id="MEJ6498464.1"/>
    </source>
</evidence>
<dbReference type="EMBL" id="JAQPZS010000032">
    <property type="protein sequence ID" value="MEJ6498464.1"/>
    <property type="molecule type" value="Genomic_DNA"/>
</dbReference>
<comment type="caution">
    <text evidence="1">The sequence shown here is derived from an EMBL/GenBank/DDBJ whole genome shotgun (WGS) entry which is preliminary data.</text>
</comment>
<organism evidence="1 2">
    <name type="scientific">Pseudoalteromonas lipolytica</name>
    <dbReference type="NCBI Taxonomy" id="570156"/>
    <lineage>
        <taxon>Bacteria</taxon>
        <taxon>Pseudomonadati</taxon>
        <taxon>Pseudomonadota</taxon>
        <taxon>Gammaproteobacteria</taxon>
        <taxon>Alteromonadales</taxon>
        <taxon>Pseudoalteromonadaceae</taxon>
        <taxon>Pseudoalteromonas</taxon>
    </lineage>
</organism>
<evidence type="ECO:0008006" key="3">
    <source>
        <dbReference type="Google" id="ProtNLM"/>
    </source>
</evidence>
<proteinExistence type="predicted"/>
<dbReference type="Proteomes" id="UP001377972">
    <property type="component" value="Unassembled WGS sequence"/>
</dbReference>
<reference evidence="1 2" key="1">
    <citation type="submission" date="2023-01" db="EMBL/GenBank/DDBJ databases">
        <title>Trichodesmium-associated heterotrophic epibiont bacteria.</title>
        <authorList>
            <person name="Cleveland C.S."/>
            <person name="Webb E.A."/>
        </authorList>
    </citation>
    <scope>NUCLEOTIDE SEQUENCE [LARGE SCALE GENOMIC DNA]</scope>
    <source>
        <strain evidence="1 2">USCH2</strain>
    </source>
</reference>
<evidence type="ECO:0000313" key="2">
    <source>
        <dbReference type="Proteomes" id="UP001377972"/>
    </source>
</evidence>
<dbReference type="CDD" id="cd00085">
    <property type="entry name" value="HNHc"/>
    <property type="match status" value="1"/>
</dbReference>
<name>A0ABU8SZJ5_9GAMM</name>
<keyword evidence="2" id="KW-1185">Reference proteome</keyword>
<gene>
    <name evidence="1" type="ORF">PQI24_20760</name>
</gene>
<dbReference type="Gene3D" id="1.10.30.50">
    <property type="match status" value="1"/>
</dbReference>
<dbReference type="InterPro" id="IPR003615">
    <property type="entry name" value="HNH_nuc"/>
</dbReference>
<protein>
    <recommendedName>
        <fullName evidence="3">HNH endonuclease</fullName>
    </recommendedName>
</protein>
<dbReference type="RefSeq" id="WP_339982871.1">
    <property type="nucleotide sequence ID" value="NZ_JAQPZS010000032.1"/>
</dbReference>
<sequence length="286" mass="32032">MRAITPPQLNFTDVLNTCIESISCEDLSRELTAINPQFNNAVQNFIAKVATADLFQIQPFTGDNDDIVAGNITKKELKGLYTSHMVPLTKPARTYYEQLKMLAPLSICPFCGFGHVSTLDHYLPKAKFPLLSILPSNLVPSCADCNKGKSAGIATTKSEQCLHPYFDQNHFISEQWLYAEVLESSPATIRYYVQAPENWNADDQARVTQHFIDFDLARRFGIQAGTELSSLKGELEFDFQSNQVDGVKLALQKKAFVAASQHLNSWKTALYQTLLNSDWYCSGGFR</sequence>
<accession>A0ABU8SZJ5</accession>